<accession>A0A1Y1ISA2</accession>
<evidence type="ECO:0000313" key="3">
    <source>
        <dbReference type="EMBL" id="GAQ91636.1"/>
    </source>
</evidence>
<gene>
    <name evidence="3" type="ORF">KFL_008230020</name>
</gene>
<feature type="signal peptide" evidence="2">
    <location>
        <begin position="1"/>
        <end position="40"/>
    </location>
</feature>
<evidence type="ECO:0000256" key="2">
    <source>
        <dbReference type="SAM" id="SignalP"/>
    </source>
</evidence>
<name>A0A1Y1ISA2_KLENI</name>
<dbReference type="EMBL" id="DF237772">
    <property type="protein sequence ID" value="GAQ91636.1"/>
    <property type="molecule type" value="Genomic_DNA"/>
</dbReference>
<feature type="compositionally biased region" description="Pro residues" evidence="1">
    <location>
        <begin position="274"/>
        <end position="314"/>
    </location>
</feature>
<dbReference type="Proteomes" id="UP000054558">
    <property type="component" value="Unassembled WGS sequence"/>
</dbReference>
<dbReference type="AlphaFoldDB" id="A0A1Y1ISA2"/>
<feature type="chain" id="PRO_5012214627" evidence="2">
    <location>
        <begin position="41"/>
        <end position="407"/>
    </location>
</feature>
<proteinExistence type="predicted"/>
<organism evidence="3 4">
    <name type="scientific">Klebsormidium nitens</name>
    <name type="common">Green alga</name>
    <name type="synonym">Ulothrix nitens</name>
    <dbReference type="NCBI Taxonomy" id="105231"/>
    <lineage>
        <taxon>Eukaryota</taxon>
        <taxon>Viridiplantae</taxon>
        <taxon>Streptophyta</taxon>
        <taxon>Klebsormidiophyceae</taxon>
        <taxon>Klebsormidiales</taxon>
        <taxon>Klebsormidiaceae</taxon>
        <taxon>Klebsormidium</taxon>
    </lineage>
</organism>
<evidence type="ECO:0000256" key="1">
    <source>
        <dbReference type="SAM" id="MobiDB-lite"/>
    </source>
</evidence>
<sequence length="407" mass="43323">MLLASPFPAISLKKKMARLSAAPPLLLLFVLAVFFPPSTATSVCGLGSAVDFPTQCYFNNDPQGRYVCCDVMGCDGFEGDQLTPHCKNFGFVPPNFGVEETPCGDRCDVYSQLPNRCCNAEGTLGICCPGNCGASVPRSDGLPGTLATCGNPPPVTPSPPAPTPPVRTCDCPGAVGSVSPEEYCDLIDFDKPTNAFNECPFKKDGFQLDACFVSPQPPLYQQGSLYCCIDQPPYDQLCGDEESTCCLDHTKGGVYCVPTLKEILDVCAQKKTPSPTPPPTTPSPTTAPPTTPAPTYPPSTTPAPTTPPSTTPAPTTLPPTCNCPGAVGTIPPEEYCRLIDFNRPVGPTDCPYKKDGFQLDTCFVTPQPPQFQMGDMYCCIDQPPYDQLCGDGQSTCCLDHERGGEKH</sequence>
<protein>
    <submittedName>
        <fullName evidence="3">Uncharacterized protein</fullName>
    </submittedName>
</protein>
<keyword evidence="4" id="KW-1185">Reference proteome</keyword>
<reference evidence="3 4" key="1">
    <citation type="journal article" date="2014" name="Nat. Commun.">
        <title>Klebsormidium flaccidum genome reveals primary factors for plant terrestrial adaptation.</title>
        <authorList>
            <person name="Hori K."/>
            <person name="Maruyama F."/>
            <person name="Fujisawa T."/>
            <person name="Togashi T."/>
            <person name="Yamamoto N."/>
            <person name="Seo M."/>
            <person name="Sato S."/>
            <person name="Yamada T."/>
            <person name="Mori H."/>
            <person name="Tajima N."/>
            <person name="Moriyama T."/>
            <person name="Ikeuchi M."/>
            <person name="Watanabe M."/>
            <person name="Wada H."/>
            <person name="Kobayashi K."/>
            <person name="Saito M."/>
            <person name="Masuda T."/>
            <person name="Sasaki-Sekimoto Y."/>
            <person name="Mashiguchi K."/>
            <person name="Awai K."/>
            <person name="Shimojima M."/>
            <person name="Masuda S."/>
            <person name="Iwai M."/>
            <person name="Nobusawa T."/>
            <person name="Narise T."/>
            <person name="Kondo S."/>
            <person name="Saito H."/>
            <person name="Sato R."/>
            <person name="Murakawa M."/>
            <person name="Ihara Y."/>
            <person name="Oshima-Yamada Y."/>
            <person name="Ohtaka K."/>
            <person name="Satoh M."/>
            <person name="Sonobe K."/>
            <person name="Ishii M."/>
            <person name="Ohtani R."/>
            <person name="Kanamori-Sato M."/>
            <person name="Honoki R."/>
            <person name="Miyazaki D."/>
            <person name="Mochizuki H."/>
            <person name="Umetsu J."/>
            <person name="Higashi K."/>
            <person name="Shibata D."/>
            <person name="Kamiya Y."/>
            <person name="Sato N."/>
            <person name="Nakamura Y."/>
            <person name="Tabata S."/>
            <person name="Ida S."/>
            <person name="Kurokawa K."/>
            <person name="Ohta H."/>
        </authorList>
    </citation>
    <scope>NUCLEOTIDE SEQUENCE [LARGE SCALE GENOMIC DNA]</scope>
    <source>
        <strain evidence="3 4">NIES-2285</strain>
    </source>
</reference>
<evidence type="ECO:0000313" key="4">
    <source>
        <dbReference type="Proteomes" id="UP000054558"/>
    </source>
</evidence>
<feature type="region of interest" description="Disordered" evidence="1">
    <location>
        <begin position="271"/>
        <end position="314"/>
    </location>
</feature>
<keyword evidence="2" id="KW-0732">Signal</keyword>